<dbReference type="EMBL" id="BMAV01004213">
    <property type="protein sequence ID" value="GFY44365.1"/>
    <property type="molecule type" value="Genomic_DNA"/>
</dbReference>
<name>A0A8X6X135_9ARAC</name>
<evidence type="ECO:0000313" key="2">
    <source>
        <dbReference type="Proteomes" id="UP000886998"/>
    </source>
</evidence>
<organism evidence="1 2">
    <name type="scientific">Trichonephila inaurata madagascariensis</name>
    <dbReference type="NCBI Taxonomy" id="2747483"/>
    <lineage>
        <taxon>Eukaryota</taxon>
        <taxon>Metazoa</taxon>
        <taxon>Ecdysozoa</taxon>
        <taxon>Arthropoda</taxon>
        <taxon>Chelicerata</taxon>
        <taxon>Arachnida</taxon>
        <taxon>Araneae</taxon>
        <taxon>Araneomorphae</taxon>
        <taxon>Entelegynae</taxon>
        <taxon>Araneoidea</taxon>
        <taxon>Nephilidae</taxon>
        <taxon>Trichonephila</taxon>
        <taxon>Trichonephila inaurata</taxon>
    </lineage>
</organism>
<comment type="caution">
    <text evidence="1">The sequence shown here is derived from an EMBL/GenBank/DDBJ whole genome shotgun (WGS) entry which is preliminary data.</text>
</comment>
<proteinExistence type="predicted"/>
<evidence type="ECO:0000313" key="1">
    <source>
        <dbReference type="EMBL" id="GFY44365.1"/>
    </source>
</evidence>
<keyword evidence="2" id="KW-1185">Reference proteome</keyword>
<sequence length="93" mass="10561">MLMVLFLVKPVLMYLKLESTLNSELVTLAKVGPWENDFKVNLDRKLIRKIFELFTLSTKNSAYKPGFTRQCFTPGSTVLLTLGFPAGFQTNLD</sequence>
<protein>
    <submittedName>
        <fullName evidence="1">Uncharacterized protein</fullName>
    </submittedName>
</protein>
<accession>A0A8X6X135</accession>
<reference evidence="1" key="1">
    <citation type="submission" date="2020-08" db="EMBL/GenBank/DDBJ databases">
        <title>Multicomponent nature underlies the extraordinary mechanical properties of spider dragline silk.</title>
        <authorList>
            <person name="Kono N."/>
            <person name="Nakamura H."/>
            <person name="Mori M."/>
            <person name="Yoshida Y."/>
            <person name="Ohtoshi R."/>
            <person name="Malay A.D."/>
            <person name="Moran D.A.P."/>
            <person name="Tomita M."/>
            <person name="Numata K."/>
            <person name="Arakawa K."/>
        </authorList>
    </citation>
    <scope>NUCLEOTIDE SEQUENCE</scope>
</reference>
<gene>
    <name evidence="1" type="ORF">TNIN_481781</name>
</gene>
<dbReference type="AlphaFoldDB" id="A0A8X6X135"/>
<dbReference type="Proteomes" id="UP000886998">
    <property type="component" value="Unassembled WGS sequence"/>
</dbReference>